<dbReference type="EMBL" id="REFZ01000007">
    <property type="protein sequence ID" value="RQH00108.1"/>
    <property type="molecule type" value="Genomic_DNA"/>
</dbReference>
<evidence type="ECO:0000313" key="2">
    <source>
        <dbReference type="EMBL" id="RQH00108.1"/>
    </source>
</evidence>
<gene>
    <name evidence="2" type="ORF">EA472_12945</name>
</gene>
<comment type="caution">
    <text evidence="2">The sequence shown here is derived from an EMBL/GenBank/DDBJ whole genome shotgun (WGS) entry which is preliminary data.</text>
</comment>
<dbReference type="Pfam" id="PF26460">
    <property type="entry name" value="DUF8139"/>
    <property type="match status" value="1"/>
</dbReference>
<dbReference type="AlphaFoldDB" id="A0A3N6MBW6"/>
<dbReference type="InterPro" id="IPR058452">
    <property type="entry name" value="DUF8139"/>
</dbReference>
<keyword evidence="3" id="KW-1185">Reference proteome</keyword>
<evidence type="ECO:0000313" key="3">
    <source>
        <dbReference type="Proteomes" id="UP000281431"/>
    </source>
</evidence>
<organism evidence="2 3">
    <name type="scientific">Natrarchaeobius chitinivorans</name>
    <dbReference type="NCBI Taxonomy" id="1679083"/>
    <lineage>
        <taxon>Archaea</taxon>
        <taxon>Methanobacteriati</taxon>
        <taxon>Methanobacteriota</taxon>
        <taxon>Stenosarchaea group</taxon>
        <taxon>Halobacteria</taxon>
        <taxon>Halobacteriales</taxon>
        <taxon>Natrialbaceae</taxon>
        <taxon>Natrarchaeobius</taxon>
    </lineage>
</organism>
<dbReference type="Proteomes" id="UP000281431">
    <property type="component" value="Unassembled WGS sequence"/>
</dbReference>
<name>A0A3N6MBW6_NATCH</name>
<sequence length="74" mass="8726">MVQQFDLGDNVRVDIPDKTDPDFDDFHGKYGVIDEIIEDDAGDETGDERDSKLYRVEFDDGKIMDFRWKDLRPR</sequence>
<reference evidence="2 3" key="1">
    <citation type="submission" date="2018-10" db="EMBL/GenBank/DDBJ databases">
        <title>Natrarchaeobius chitinivorans gen. nov., sp. nov., and Natrarchaeobius haloalkaliphilus sp. nov., alkaliphilic, chitin-utilizing haloarchaea from hypersaline alkaline lakes.</title>
        <authorList>
            <person name="Sorokin D.Y."/>
            <person name="Elcheninov A.G."/>
            <person name="Kostrikina N.A."/>
            <person name="Bale N.J."/>
            <person name="Sinninghe Damste J.S."/>
            <person name="Khijniak T.V."/>
            <person name="Kublanov I.V."/>
            <person name="Toshchakov S.V."/>
        </authorList>
    </citation>
    <scope>NUCLEOTIDE SEQUENCE [LARGE SCALE GENOMIC DNA]</scope>
    <source>
        <strain evidence="2 3">AArcht7</strain>
    </source>
</reference>
<feature type="domain" description="DUF8139" evidence="1">
    <location>
        <begin position="3"/>
        <end position="73"/>
    </location>
</feature>
<evidence type="ECO:0000259" key="1">
    <source>
        <dbReference type="Pfam" id="PF26460"/>
    </source>
</evidence>
<protein>
    <recommendedName>
        <fullName evidence="1">DUF8139 domain-containing protein</fullName>
    </recommendedName>
</protein>
<accession>A0A3N6MBW6</accession>
<proteinExistence type="predicted"/>